<proteinExistence type="predicted"/>
<protein>
    <submittedName>
        <fullName evidence="3">Metallophosphoesterase</fullName>
    </submittedName>
</protein>
<dbReference type="PANTHER" id="PTHR42850:SF4">
    <property type="entry name" value="ZINC-DEPENDENT ENDOPOLYPHOSPHATASE"/>
    <property type="match status" value="1"/>
</dbReference>
<reference evidence="4" key="1">
    <citation type="submission" date="2015-12" db="EMBL/GenBank/DDBJ databases">
        <authorList>
            <person name="Lauer A."/>
            <person name="Humrighouse B."/>
            <person name="Loparev V."/>
            <person name="Shewmaker P.L."/>
            <person name="Whitney A.M."/>
            <person name="McLaughlin R.W."/>
        </authorList>
    </citation>
    <scope>NUCLEOTIDE SEQUENCE [LARGE SCALE GENOMIC DNA]</scope>
    <source>
        <strain evidence="4">LMG 26678</strain>
    </source>
</reference>
<dbReference type="GO" id="GO:0005737">
    <property type="term" value="C:cytoplasm"/>
    <property type="evidence" value="ECO:0007669"/>
    <property type="project" value="TreeGrafter"/>
</dbReference>
<organism evidence="3 4">
    <name type="scientific">Enterococcus rotai</name>
    <dbReference type="NCBI Taxonomy" id="118060"/>
    <lineage>
        <taxon>Bacteria</taxon>
        <taxon>Bacillati</taxon>
        <taxon>Bacillota</taxon>
        <taxon>Bacilli</taxon>
        <taxon>Lactobacillales</taxon>
        <taxon>Enterococcaceae</taxon>
        <taxon>Enterococcus</taxon>
    </lineage>
</organism>
<dbReference type="Pfam" id="PF13671">
    <property type="entry name" value="AAA_33"/>
    <property type="match status" value="1"/>
</dbReference>
<accession>A0A0U2WKB9</accession>
<dbReference type="STRING" id="118060.ATZ35_00490"/>
<dbReference type="Gene3D" id="3.40.50.300">
    <property type="entry name" value="P-loop containing nucleotide triphosphate hydrolases"/>
    <property type="match status" value="1"/>
</dbReference>
<dbReference type="InterPro" id="IPR027417">
    <property type="entry name" value="P-loop_NTPase"/>
</dbReference>
<evidence type="ECO:0000313" key="4">
    <source>
        <dbReference type="Proteomes" id="UP000067523"/>
    </source>
</evidence>
<keyword evidence="4" id="KW-1185">Reference proteome</keyword>
<dbReference type="InterPro" id="IPR004843">
    <property type="entry name" value="Calcineurin-like_PHP"/>
</dbReference>
<dbReference type="AlphaFoldDB" id="A0A0U2WKB9"/>
<dbReference type="SUPFAM" id="SSF56091">
    <property type="entry name" value="DNA ligase/mRNA capping enzyme, catalytic domain"/>
    <property type="match status" value="1"/>
</dbReference>
<dbReference type="InterPro" id="IPR032380">
    <property type="entry name" value="PNKP_ligase_dom"/>
</dbReference>
<dbReference type="SUPFAM" id="SSF52540">
    <property type="entry name" value="P-loop containing nucleoside triphosphate hydrolases"/>
    <property type="match status" value="1"/>
</dbReference>
<name>A0A0U2WKB9_9ENTE</name>
<dbReference type="InterPro" id="IPR029052">
    <property type="entry name" value="Metallo-depent_PP-like"/>
</dbReference>
<dbReference type="GO" id="GO:0016791">
    <property type="term" value="F:phosphatase activity"/>
    <property type="evidence" value="ECO:0007669"/>
    <property type="project" value="TreeGrafter"/>
</dbReference>
<evidence type="ECO:0000259" key="2">
    <source>
        <dbReference type="Pfam" id="PF16542"/>
    </source>
</evidence>
<dbReference type="Gene3D" id="3.60.21.10">
    <property type="match status" value="1"/>
</dbReference>
<evidence type="ECO:0000259" key="1">
    <source>
        <dbReference type="Pfam" id="PF00149"/>
    </source>
</evidence>
<dbReference type="SUPFAM" id="SSF56300">
    <property type="entry name" value="Metallo-dependent phosphatases"/>
    <property type="match status" value="1"/>
</dbReference>
<dbReference type="EMBL" id="CP013655">
    <property type="protein sequence ID" value="ALS35686.1"/>
    <property type="molecule type" value="Genomic_DNA"/>
</dbReference>
<dbReference type="Pfam" id="PF00149">
    <property type="entry name" value="Metallophos"/>
    <property type="match status" value="1"/>
</dbReference>
<dbReference type="InterPro" id="IPR050126">
    <property type="entry name" value="Ap4A_hydrolase"/>
</dbReference>
<dbReference type="PANTHER" id="PTHR42850">
    <property type="entry name" value="METALLOPHOSPHOESTERASE"/>
    <property type="match status" value="1"/>
</dbReference>
<sequence>MIIETKMHTIFLLVGPTECGKTTFSKDILMKQLTITDPEKNFTSNVQYLSSDDIRQELLGHSFDKYDRVMLEASNIAFPFLKEKLKAVTTYPISAEFVIVDTTGLAKEFREEMVKLAREQNYRIETIVFDYKNRDDYYQSERSRRLISDHIQRLKREVLPQLAKENYHMIHRLPKNDFSDISVTITDKEDYCSCLLPANQTYDVIGDVHECLDTLKELLTKLEMSASKNASIDSTKTILGGDWIDKGNNTRKIIEFLYDNQEKFLFTMGNHENFVYKYLKETIKGTQKEILETYFDSIPVLQQDQELAEKFFQLVEQSKPFFRRIGTNNQSFIVTHAPCKAKYLGKLDALSQKKQRNFRINREADLQEQLAFLEDESYFNLPLHIFGHVANQEAFRLKNKRSIDTGAVSKNHLTAIRILPYKTMLYSVSSNEGVKETLPLLFSKPKRASWTLLFDEQKRKLRYMVKNKIQFVSGTMAPAAAEQENNDLESLEQGLQYFKQKGVKELILQPKYMGSRCNIYLFDTIDQCYAITRNGNRIQHLDLTGIYQQLLTKFGSYMQKHKIDMLLLDGELLPWSALGDGLIKKEYRPIAKSLEIENTFLKENDFDQAFENLQKGMLNTTYSYDVKHNSKKELKKKYGEFKASQYNYLLEVAPYYVPVYEKEQFSKIYENQLTLYGVESELSYKPFDLLKIIYKSGIEELPNWSSIERYNFVSDDLFQVIDLQQPEALALATQFFDSITVDQQMEGIVLKPNYLTENTVPFIKVRNKDYLTLIYGYDYQWGPRYKKLIANKKIGGKLKTSLKEHELAKELLAIPIQEINEHNETYLTILADLLFELAKEKELDPRL</sequence>
<feature type="domain" description="Polynucleotide kinase-phosphatase ligase" evidence="2">
    <location>
        <begin position="467"/>
        <end position="813"/>
    </location>
</feature>
<dbReference type="Pfam" id="PF16542">
    <property type="entry name" value="PNKP_ligase"/>
    <property type="match status" value="1"/>
</dbReference>
<dbReference type="Proteomes" id="UP000067523">
    <property type="component" value="Chromosome"/>
</dbReference>
<feature type="domain" description="Calcineurin-like phosphoesterase" evidence="1">
    <location>
        <begin position="204"/>
        <end position="310"/>
    </location>
</feature>
<dbReference type="Gene3D" id="3.30.470.30">
    <property type="entry name" value="DNA ligase/mRNA capping enzyme"/>
    <property type="match status" value="2"/>
</dbReference>
<gene>
    <name evidence="3" type="ORF">ATZ35_00490</name>
</gene>
<evidence type="ECO:0000313" key="3">
    <source>
        <dbReference type="EMBL" id="ALS35686.1"/>
    </source>
</evidence>
<dbReference type="KEGG" id="erx:ATZ35_00490"/>
<dbReference type="RefSeq" id="WP_208928387.1">
    <property type="nucleotide sequence ID" value="NZ_CP013655.1"/>
</dbReference>